<evidence type="ECO:0000313" key="1">
    <source>
        <dbReference type="EMBL" id="ELU44692.1"/>
    </source>
</evidence>
<reference evidence="1 2" key="1">
    <citation type="journal article" date="2013" name="Nat. Commun.">
        <title>The evolution and pathogenic mechanisms of the rice sheath blight pathogen.</title>
        <authorList>
            <person name="Zheng A."/>
            <person name="Lin R."/>
            <person name="Xu L."/>
            <person name="Qin P."/>
            <person name="Tang C."/>
            <person name="Ai P."/>
            <person name="Zhang D."/>
            <person name="Liu Y."/>
            <person name="Sun Z."/>
            <person name="Feng H."/>
            <person name="Wang Y."/>
            <person name="Chen Y."/>
            <person name="Liang X."/>
            <person name="Fu R."/>
            <person name="Li Q."/>
            <person name="Zhang J."/>
            <person name="Yu X."/>
            <person name="Xie Z."/>
            <person name="Ding L."/>
            <person name="Guan P."/>
            <person name="Tang J."/>
            <person name="Liang Y."/>
            <person name="Wang S."/>
            <person name="Deng Q."/>
            <person name="Li S."/>
            <person name="Zhu J."/>
            <person name="Wang L."/>
            <person name="Liu H."/>
            <person name="Li P."/>
        </authorList>
    </citation>
    <scope>NUCLEOTIDE SEQUENCE [LARGE SCALE GENOMIC DNA]</scope>
    <source>
        <strain evidence="2">AG-1 IA</strain>
    </source>
</reference>
<organism evidence="1 2">
    <name type="scientific">Thanatephorus cucumeris (strain AG1-IA)</name>
    <name type="common">Rice sheath blight fungus</name>
    <name type="synonym">Rhizoctonia solani</name>
    <dbReference type="NCBI Taxonomy" id="983506"/>
    <lineage>
        <taxon>Eukaryota</taxon>
        <taxon>Fungi</taxon>
        <taxon>Dikarya</taxon>
        <taxon>Basidiomycota</taxon>
        <taxon>Agaricomycotina</taxon>
        <taxon>Agaricomycetes</taxon>
        <taxon>Cantharellales</taxon>
        <taxon>Ceratobasidiaceae</taxon>
        <taxon>Rhizoctonia</taxon>
        <taxon>Rhizoctonia solani AG-1</taxon>
    </lineage>
</organism>
<evidence type="ECO:0000313" key="2">
    <source>
        <dbReference type="Proteomes" id="UP000011668"/>
    </source>
</evidence>
<sequence length="72" mass="8035">MKEEKQREQEREGERGMADVELMKYLNSSGWDCDWLASDAGGGVVMAVTCRLDCDVKGIEGHDQDPEGGRMK</sequence>
<dbReference type="HOGENOM" id="CLU_2723927_0_0_1"/>
<proteinExistence type="predicted"/>
<accession>L8X6G4</accession>
<dbReference type="AlphaFoldDB" id="L8X6G4"/>
<dbReference type="EMBL" id="AFRT01000282">
    <property type="protein sequence ID" value="ELU44692.1"/>
    <property type="molecule type" value="Genomic_DNA"/>
</dbReference>
<gene>
    <name evidence="1" type="ORF">AG1IA_01277</name>
</gene>
<dbReference type="Proteomes" id="UP000011668">
    <property type="component" value="Unassembled WGS sequence"/>
</dbReference>
<keyword evidence="2" id="KW-1185">Reference proteome</keyword>
<protein>
    <submittedName>
        <fullName evidence="1">Uncharacterized protein</fullName>
    </submittedName>
</protein>
<name>L8X6G4_THACA</name>
<comment type="caution">
    <text evidence="1">The sequence shown here is derived from an EMBL/GenBank/DDBJ whole genome shotgun (WGS) entry which is preliminary data.</text>
</comment>